<feature type="domain" description="C2H2-type" evidence="11">
    <location>
        <begin position="36"/>
        <end position="60"/>
    </location>
</feature>
<dbReference type="SMART" id="SM00355">
    <property type="entry name" value="ZnF_C2H2"/>
    <property type="match status" value="2"/>
</dbReference>
<evidence type="ECO:0000256" key="9">
    <source>
        <dbReference type="ARBA" id="ARBA00023242"/>
    </source>
</evidence>
<evidence type="ECO:0000256" key="3">
    <source>
        <dbReference type="ARBA" id="ARBA00022737"/>
    </source>
</evidence>
<evidence type="ECO:0000256" key="7">
    <source>
        <dbReference type="ARBA" id="ARBA00023125"/>
    </source>
</evidence>
<dbReference type="GO" id="GO:0000981">
    <property type="term" value="F:DNA-binding transcription factor activity, RNA polymerase II-specific"/>
    <property type="evidence" value="ECO:0007669"/>
    <property type="project" value="UniProtKB-ARBA"/>
</dbReference>
<keyword evidence="7" id="KW-0238">DNA-binding</keyword>
<keyword evidence="6" id="KW-0805">Transcription regulation</keyword>
<dbReference type="GO" id="GO:0005634">
    <property type="term" value="C:nucleus"/>
    <property type="evidence" value="ECO:0007669"/>
    <property type="project" value="UniProtKB-SubCell"/>
</dbReference>
<feature type="non-terminal residue" evidence="12">
    <location>
        <position position="1"/>
    </location>
</feature>
<proteinExistence type="predicted"/>
<keyword evidence="2" id="KW-0479">Metal-binding</keyword>
<dbReference type="Pfam" id="PF00096">
    <property type="entry name" value="zf-C2H2"/>
    <property type="match status" value="2"/>
</dbReference>
<dbReference type="EMBL" id="KV453841">
    <property type="protein sequence ID" value="ODV92064.1"/>
    <property type="molecule type" value="Genomic_DNA"/>
</dbReference>
<dbReference type="GO" id="GO:0000785">
    <property type="term" value="C:chromatin"/>
    <property type="evidence" value="ECO:0007669"/>
    <property type="project" value="TreeGrafter"/>
</dbReference>
<gene>
    <name evidence="12" type="ORF">CANCADRAFT_17049</name>
</gene>
<dbReference type="PROSITE" id="PS50157">
    <property type="entry name" value="ZINC_FINGER_C2H2_2"/>
    <property type="match status" value="2"/>
</dbReference>
<evidence type="ECO:0000259" key="11">
    <source>
        <dbReference type="PROSITE" id="PS50157"/>
    </source>
</evidence>
<keyword evidence="5" id="KW-0862">Zinc</keyword>
<evidence type="ECO:0000256" key="5">
    <source>
        <dbReference type="ARBA" id="ARBA00022833"/>
    </source>
</evidence>
<sequence>VHSGEKPYICQVCEKRFAASTALTVHLRTHTGEKPLKCRWPGCNKAFSESSNLAKHMRTH</sequence>
<dbReference type="GO" id="GO:0005667">
    <property type="term" value="C:transcription regulator complex"/>
    <property type="evidence" value="ECO:0007669"/>
    <property type="project" value="TreeGrafter"/>
</dbReference>
<name>A0A1E4TJV9_9ASCO</name>
<dbReference type="Gene3D" id="3.30.160.60">
    <property type="entry name" value="Classic Zinc Finger"/>
    <property type="match status" value="2"/>
</dbReference>
<comment type="subcellular location">
    <subcellularLocation>
        <location evidence="1">Nucleus</location>
    </subcellularLocation>
</comment>
<dbReference type="Proteomes" id="UP000095023">
    <property type="component" value="Unassembled WGS sequence"/>
</dbReference>
<dbReference type="SUPFAM" id="SSF57667">
    <property type="entry name" value="beta-beta-alpha zinc fingers"/>
    <property type="match status" value="1"/>
</dbReference>
<dbReference type="GO" id="GO:0000978">
    <property type="term" value="F:RNA polymerase II cis-regulatory region sequence-specific DNA binding"/>
    <property type="evidence" value="ECO:0007669"/>
    <property type="project" value="TreeGrafter"/>
</dbReference>
<dbReference type="PROSITE" id="PS00028">
    <property type="entry name" value="ZINC_FINGER_C2H2_1"/>
    <property type="match status" value="2"/>
</dbReference>
<feature type="domain" description="C2H2-type" evidence="11">
    <location>
        <begin position="8"/>
        <end position="35"/>
    </location>
</feature>
<keyword evidence="13" id="KW-1185">Reference proteome</keyword>
<organism evidence="12 13">
    <name type="scientific">Tortispora caseinolytica NRRL Y-17796</name>
    <dbReference type="NCBI Taxonomy" id="767744"/>
    <lineage>
        <taxon>Eukaryota</taxon>
        <taxon>Fungi</taxon>
        <taxon>Dikarya</taxon>
        <taxon>Ascomycota</taxon>
        <taxon>Saccharomycotina</taxon>
        <taxon>Trigonopsidomycetes</taxon>
        <taxon>Trigonopsidales</taxon>
        <taxon>Trigonopsidaceae</taxon>
        <taxon>Tortispora</taxon>
    </lineage>
</organism>
<evidence type="ECO:0000256" key="1">
    <source>
        <dbReference type="ARBA" id="ARBA00004123"/>
    </source>
</evidence>
<dbReference type="PANTHER" id="PTHR14003">
    <property type="entry name" value="TRANSCRIPTIONAL REPRESSOR PROTEIN YY"/>
    <property type="match status" value="1"/>
</dbReference>
<evidence type="ECO:0000313" key="13">
    <source>
        <dbReference type="Proteomes" id="UP000095023"/>
    </source>
</evidence>
<dbReference type="FunFam" id="3.30.160.60:FF:000450">
    <property type="entry name" value="PR domain zinc finger protein 14"/>
    <property type="match status" value="1"/>
</dbReference>
<feature type="non-terminal residue" evidence="12">
    <location>
        <position position="60"/>
    </location>
</feature>
<evidence type="ECO:0000256" key="8">
    <source>
        <dbReference type="ARBA" id="ARBA00023163"/>
    </source>
</evidence>
<keyword evidence="3" id="KW-0677">Repeat</keyword>
<dbReference type="AlphaFoldDB" id="A0A1E4TJV9"/>
<reference evidence="13" key="1">
    <citation type="submission" date="2016-02" db="EMBL/GenBank/DDBJ databases">
        <title>Comparative genomics of biotechnologically important yeasts.</title>
        <authorList>
            <consortium name="DOE Joint Genome Institute"/>
            <person name="Riley R."/>
            <person name="Haridas S."/>
            <person name="Wolfe K.H."/>
            <person name="Lopes M.R."/>
            <person name="Hittinger C.T."/>
            <person name="Goker M."/>
            <person name="Salamov A."/>
            <person name="Wisecaver J."/>
            <person name="Long T.M."/>
            <person name="Aerts A.L."/>
            <person name="Barry K."/>
            <person name="Choi C."/>
            <person name="Clum A."/>
            <person name="Coughlan A.Y."/>
            <person name="Deshpande S."/>
            <person name="Douglass A.P."/>
            <person name="Hanson S.J."/>
            <person name="Klenk H.-P."/>
            <person name="Labutti K."/>
            <person name="Lapidus A."/>
            <person name="Lindquist E."/>
            <person name="Lipzen A."/>
            <person name="Meier-Kolthoff J.P."/>
            <person name="Ohm R.A."/>
            <person name="Otillar R.P."/>
            <person name="Pangilinan J."/>
            <person name="Peng Y."/>
            <person name="Rokas A."/>
            <person name="Rosa C.A."/>
            <person name="Scheuner C."/>
            <person name="Sibirny A.A."/>
            <person name="Slot J.C."/>
            <person name="Stielow J.B."/>
            <person name="Sun H."/>
            <person name="Kurtzman C.P."/>
            <person name="Blackwell M."/>
            <person name="Jeffries T.W."/>
            <person name="Grigoriev I.V."/>
        </authorList>
    </citation>
    <scope>NUCLEOTIDE SEQUENCE [LARGE SCALE GENOMIC DNA]</scope>
    <source>
        <strain evidence="13">NRRL Y-17796</strain>
    </source>
</reference>
<keyword evidence="4 10" id="KW-0863">Zinc-finger</keyword>
<evidence type="ECO:0000256" key="6">
    <source>
        <dbReference type="ARBA" id="ARBA00023015"/>
    </source>
</evidence>
<evidence type="ECO:0000256" key="10">
    <source>
        <dbReference type="PROSITE-ProRule" id="PRU00042"/>
    </source>
</evidence>
<evidence type="ECO:0000313" key="12">
    <source>
        <dbReference type="EMBL" id="ODV92064.1"/>
    </source>
</evidence>
<dbReference type="FunFam" id="3.30.160.60:FF:000125">
    <property type="entry name" value="Putative zinc finger protein 143"/>
    <property type="match status" value="1"/>
</dbReference>
<dbReference type="PANTHER" id="PTHR14003:SF19">
    <property type="entry name" value="YY2 TRANSCRIPTION FACTOR"/>
    <property type="match status" value="1"/>
</dbReference>
<evidence type="ECO:0000256" key="4">
    <source>
        <dbReference type="ARBA" id="ARBA00022771"/>
    </source>
</evidence>
<keyword evidence="9" id="KW-0539">Nucleus</keyword>
<dbReference type="OrthoDB" id="3437960at2759"/>
<protein>
    <recommendedName>
        <fullName evidence="11">C2H2-type domain-containing protein</fullName>
    </recommendedName>
</protein>
<dbReference type="GO" id="GO:0008270">
    <property type="term" value="F:zinc ion binding"/>
    <property type="evidence" value="ECO:0007669"/>
    <property type="project" value="UniProtKB-KW"/>
</dbReference>
<accession>A0A1E4TJV9</accession>
<evidence type="ECO:0000256" key="2">
    <source>
        <dbReference type="ARBA" id="ARBA00022723"/>
    </source>
</evidence>
<dbReference type="InterPro" id="IPR013087">
    <property type="entry name" value="Znf_C2H2_type"/>
</dbReference>
<keyword evidence="8" id="KW-0804">Transcription</keyword>
<dbReference type="InterPro" id="IPR036236">
    <property type="entry name" value="Znf_C2H2_sf"/>
</dbReference>